<keyword evidence="1" id="KW-0479">Metal-binding</keyword>
<gene>
    <name evidence="4" type="ORF">PLOB_00024890</name>
</gene>
<keyword evidence="2" id="KW-0186">Copper</keyword>
<dbReference type="InterPro" id="IPR050316">
    <property type="entry name" value="Tyrosinase/Hemocyanin"/>
</dbReference>
<evidence type="ECO:0000313" key="5">
    <source>
        <dbReference type="Proteomes" id="UP001159405"/>
    </source>
</evidence>
<comment type="caution">
    <text evidence="4">The sequence shown here is derived from an EMBL/GenBank/DDBJ whole genome shotgun (WGS) entry which is preliminary data.</text>
</comment>
<dbReference type="PANTHER" id="PTHR11474:SF126">
    <property type="entry name" value="TYROSINASE-LIKE PROTEIN TYR-1-RELATED"/>
    <property type="match status" value="1"/>
</dbReference>
<organism evidence="4 5">
    <name type="scientific">Porites lobata</name>
    <dbReference type="NCBI Taxonomy" id="104759"/>
    <lineage>
        <taxon>Eukaryota</taxon>
        <taxon>Metazoa</taxon>
        <taxon>Cnidaria</taxon>
        <taxon>Anthozoa</taxon>
        <taxon>Hexacorallia</taxon>
        <taxon>Scleractinia</taxon>
        <taxon>Fungiina</taxon>
        <taxon>Poritidae</taxon>
        <taxon>Porites</taxon>
    </lineage>
</organism>
<keyword evidence="5" id="KW-1185">Reference proteome</keyword>
<dbReference type="SUPFAM" id="SSF48056">
    <property type="entry name" value="Di-copper centre-containing domain"/>
    <property type="match status" value="1"/>
</dbReference>
<dbReference type="Proteomes" id="UP001159405">
    <property type="component" value="Unassembled WGS sequence"/>
</dbReference>
<dbReference type="InterPro" id="IPR002227">
    <property type="entry name" value="Tyrosinase_Cu-bd"/>
</dbReference>
<feature type="domain" description="Tyrosinase copper-binding" evidence="3">
    <location>
        <begin position="76"/>
        <end position="238"/>
    </location>
</feature>
<protein>
    <recommendedName>
        <fullName evidence="3">Tyrosinase copper-binding domain-containing protein</fullName>
    </recommendedName>
</protein>
<dbReference type="PANTHER" id="PTHR11474">
    <property type="entry name" value="TYROSINASE FAMILY MEMBER"/>
    <property type="match status" value="1"/>
</dbReference>
<reference evidence="4 5" key="1">
    <citation type="submission" date="2022-05" db="EMBL/GenBank/DDBJ databases">
        <authorList>
            <consortium name="Genoscope - CEA"/>
            <person name="William W."/>
        </authorList>
    </citation>
    <scope>NUCLEOTIDE SEQUENCE [LARGE SCALE GENOMIC DNA]</scope>
</reference>
<dbReference type="Pfam" id="PF00264">
    <property type="entry name" value="Tyrosinase"/>
    <property type="match status" value="1"/>
</dbReference>
<feature type="non-terminal residue" evidence="4">
    <location>
        <position position="1"/>
    </location>
</feature>
<evidence type="ECO:0000313" key="4">
    <source>
        <dbReference type="EMBL" id="CAH3034989.1"/>
    </source>
</evidence>
<dbReference type="PRINTS" id="PR00092">
    <property type="entry name" value="TYROSINASE"/>
</dbReference>
<dbReference type="EMBL" id="CALNXK010000003">
    <property type="protein sequence ID" value="CAH3034989.1"/>
    <property type="molecule type" value="Genomic_DNA"/>
</dbReference>
<evidence type="ECO:0000259" key="3">
    <source>
        <dbReference type="Pfam" id="PF00264"/>
    </source>
</evidence>
<name>A0ABN8MXH6_9CNID</name>
<sequence>IGCRDKNTFRDICDRRCKCKNGKLVSCYRVRQDFKKMSLEERTRLIKAFKLLSSDPRYISDYEKLGKLHSVVPEPKYFYPWHRWYVLELENLLRQIDCRITIPYWEWIKDAAHWTRGSEIEDVWNPGPHGLGGNGVFPFKCVMDGPFKKGEYSLPQSAGGNCLKRHFNYSCNLPNAEQAKKVLKEANYTVFSYTIFGGLHLIYHTCIGANQYFKTAPYNLEFWLHHSFLDKLWVEWEKNNKGSKRGLSRISYLMYGTIHYPLEYLDVNHLPGDVKVLYEE</sequence>
<accession>A0ABN8MXH6</accession>
<dbReference type="InterPro" id="IPR008922">
    <property type="entry name" value="Di-copper_centre_dom_sf"/>
</dbReference>
<proteinExistence type="predicted"/>
<dbReference type="Gene3D" id="1.10.1280.10">
    <property type="entry name" value="Di-copper center containing domain from catechol oxidase"/>
    <property type="match status" value="1"/>
</dbReference>
<evidence type="ECO:0000256" key="2">
    <source>
        <dbReference type="ARBA" id="ARBA00023008"/>
    </source>
</evidence>
<evidence type="ECO:0000256" key="1">
    <source>
        <dbReference type="ARBA" id="ARBA00022723"/>
    </source>
</evidence>